<dbReference type="Proteomes" id="UP001219568">
    <property type="component" value="Unassembled WGS sequence"/>
</dbReference>
<reference evidence="3" key="2">
    <citation type="submission" date="2023-01" db="EMBL/GenBank/DDBJ databases">
        <authorList>
            <person name="Petersen C."/>
        </authorList>
    </citation>
    <scope>NUCLEOTIDE SEQUENCE</scope>
    <source>
        <strain evidence="3">IBT 15450</strain>
    </source>
</reference>
<keyword evidence="4" id="KW-1185">Reference proteome</keyword>
<proteinExistence type="predicted"/>
<evidence type="ECO:0000256" key="1">
    <source>
        <dbReference type="ARBA" id="ARBA00004123"/>
    </source>
</evidence>
<accession>A0AAD6N5H5</accession>
<gene>
    <name evidence="3" type="ORF">N7460_008381</name>
</gene>
<evidence type="ECO:0000313" key="4">
    <source>
        <dbReference type="Proteomes" id="UP001219568"/>
    </source>
</evidence>
<comment type="caution">
    <text evidence="3">The sequence shown here is derived from an EMBL/GenBank/DDBJ whole genome shotgun (WGS) entry which is preliminary data.</text>
</comment>
<evidence type="ECO:0000313" key="3">
    <source>
        <dbReference type="EMBL" id="KAJ6034206.1"/>
    </source>
</evidence>
<evidence type="ECO:0000256" key="2">
    <source>
        <dbReference type="ARBA" id="ARBA00023242"/>
    </source>
</evidence>
<dbReference type="PANTHER" id="PTHR37534">
    <property type="entry name" value="TRANSCRIPTIONAL ACTIVATOR PROTEIN UGA3"/>
    <property type="match status" value="1"/>
</dbReference>
<keyword evidence="2" id="KW-0539">Nucleus</keyword>
<dbReference type="Pfam" id="PF11951">
    <property type="entry name" value="Fungal_trans_2"/>
    <property type="match status" value="1"/>
</dbReference>
<dbReference type="InterPro" id="IPR021858">
    <property type="entry name" value="Fun_TF"/>
</dbReference>
<sequence length="330" mass="37183">MLRLALEFPPLMGAMISIAVQSYVHTITGLRRMLENAEDIGSDDALLATVISLSTSRLDSSPNTAPHITASGIILAQRRPRMACPQTAVFDRICIESFVYHASLMMLFDPSLDALSSIRQQLDLPQRFLNFGQGDSAAWEFGISTQPILYAPYKFFLLIADITKLARISRVLDDPEISTWTKIQQELCHWPRVLDTEDELLAAIYGFSVQILLLKSNPNITYDEKSRQAEFNLEAGLEHVPFLNLDHHFASYLLWPLAILGSACTTFEEQKTIQTCISLVSIQKPGGHASWVHRRLRKIWSVVNKTNEKYPAKRRLLGLQALLDGDKEDD</sequence>
<comment type="subcellular location">
    <subcellularLocation>
        <location evidence="1">Nucleus</location>
    </subcellularLocation>
</comment>
<dbReference type="PANTHER" id="PTHR37534:SF46">
    <property type="entry name" value="ZN(II)2CYS6 TRANSCRIPTION FACTOR (EUROFUNG)"/>
    <property type="match status" value="1"/>
</dbReference>
<name>A0AAD6N5H5_PENCN</name>
<dbReference type="AlphaFoldDB" id="A0AAD6N5H5"/>
<organism evidence="3 4">
    <name type="scientific">Penicillium canescens</name>
    <dbReference type="NCBI Taxonomy" id="5083"/>
    <lineage>
        <taxon>Eukaryota</taxon>
        <taxon>Fungi</taxon>
        <taxon>Dikarya</taxon>
        <taxon>Ascomycota</taxon>
        <taxon>Pezizomycotina</taxon>
        <taxon>Eurotiomycetes</taxon>
        <taxon>Eurotiomycetidae</taxon>
        <taxon>Eurotiales</taxon>
        <taxon>Aspergillaceae</taxon>
        <taxon>Penicillium</taxon>
    </lineage>
</organism>
<dbReference type="EMBL" id="JAQJZL010000010">
    <property type="protein sequence ID" value="KAJ6034206.1"/>
    <property type="molecule type" value="Genomic_DNA"/>
</dbReference>
<protein>
    <submittedName>
        <fullName evidence="3">Fungal Zn binuclear cluster domain-containing protein</fullName>
    </submittedName>
</protein>
<dbReference type="GO" id="GO:0005634">
    <property type="term" value="C:nucleus"/>
    <property type="evidence" value="ECO:0007669"/>
    <property type="project" value="UniProtKB-SubCell"/>
</dbReference>
<reference evidence="3" key="1">
    <citation type="journal article" date="2023" name="IMA Fungus">
        <title>Comparative genomic study of the Penicillium genus elucidates a diverse pangenome and 15 lateral gene transfer events.</title>
        <authorList>
            <person name="Petersen C."/>
            <person name="Sorensen T."/>
            <person name="Nielsen M.R."/>
            <person name="Sondergaard T.E."/>
            <person name="Sorensen J.L."/>
            <person name="Fitzpatrick D.A."/>
            <person name="Frisvad J.C."/>
            <person name="Nielsen K.L."/>
        </authorList>
    </citation>
    <scope>NUCLEOTIDE SEQUENCE</scope>
    <source>
        <strain evidence="3">IBT 15450</strain>
    </source>
</reference>